<keyword evidence="2" id="KW-1185">Reference proteome</keyword>
<accession>A0ACA9Q9R7</accession>
<organism evidence="1 2">
    <name type="scientific">Racocetra persica</name>
    <dbReference type="NCBI Taxonomy" id="160502"/>
    <lineage>
        <taxon>Eukaryota</taxon>
        <taxon>Fungi</taxon>
        <taxon>Fungi incertae sedis</taxon>
        <taxon>Mucoromycota</taxon>
        <taxon>Glomeromycotina</taxon>
        <taxon>Glomeromycetes</taxon>
        <taxon>Diversisporales</taxon>
        <taxon>Gigasporaceae</taxon>
        <taxon>Racocetra</taxon>
    </lineage>
</organism>
<comment type="caution">
    <text evidence="1">The sequence shown here is derived from an EMBL/GenBank/DDBJ whole genome shotgun (WGS) entry which is preliminary data.</text>
</comment>
<evidence type="ECO:0000313" key="2">
    <source>
        <dbReference type="Proteomes" id="UP000789920"/>
    </source>
</evidence>
<reference evidence="1" key="1">
    <citation type="submission" date="2021-06" db="EMBL/GenBank/DDBJ databases">
        <authorList>
            <person name="Kallberg Y."/>
            <person name="Tangrot J."/>
            <person name="Rosling A."/>
        </authorList>
    </citation>
    <scope>NUCLEOTIDE SEQUENCE</scope>
    <source>
        <strain evidence="1">MA461A</strain>
    </source>
</reference>
<feature type="non-terminal residue" evidence="1">
    <location>
        <position position="1"/>
    </location>
</feature>
<dbReference type="EMBL" id="CAJVQC010029228">
    <property type="protein sequence ID" value="CAG8742108.1"/>
    <property type="molecule type" value="Genomic_DNA"/>
</dbReference>
<gene>
    <name evidence="1" type="ORF">RPERSI_LOCUS13256</name>
</gene>
<evidence type="ECO:0000313" key="1">
    <source>
        <dbReference type="EMBL" id="CAG8742108.1"/>
    </source>
</evidence>
<dbReference type="Proteomes" id="UP000789920">
    <property type="component" value="Unassembled WGS sequence"/>
</dbReference>
<name>A0ACA9Q9R7_9GLOM</name>
<feature type="non-terminal residue" evidence="1">
    <location>
        <position position="126"/>
    </location>
</feature>
<protein>
    <submittedName>
        <fullName evidence="1">35882_t:CDS:1</fullName>
    </submittedName>
</protein>
<sequence>DKVSYKTIKNCWRKTKILTVELDYNDLPQEDTSLYDKYLDDENEFSTVVTDSPTTIAAVAINSYDINETSRYESKSIKTEILPVLSHHNRLKQEETQTNIRLTLQRRVYGIHTLLRCIMEQNIVSK</sequence>
<proteinExistence type="predicted"/>